<keyword evidence="2" id="KW-1185">Reference proteome</keyword>
<dbReference type="Proteomes" id="UP000747542">
    <property type="component" value="Unassembled WGS sequence"/>
</dbReference>
<comment type="caution">
    <text evidence="1">The sequence shown here is derived from an EMBL/GenBank/DDBJ whole genome shotgun (WGS) entry which is preliminary data.</text>
</comment>
<dbReference type="AlphaFoldDB" id="A0A8J5N6S5"/>
<organism evidence="1 2">
    <name type="scientific">Homarus americanus</name>
    <name type="common">American lobster</name>
    <dbReference type="NCBI Taxonomy" id="6706"/>
    <lineage>
        <taxon>Eukaryota</taxon>
        <taxon>Metazoa</taxon>
        <taxon>Ecdysozoa</taxon>
        <taxon>Arthropoda</taxon>
        <taxon>Crustacea</taxon>
        <taxon>Multicrustacea</taxon>
        <taxon>Malacostraca</taxon>
        <taxon>Eumalacostraca</taxon>
        <taxon>Eucarida</taxon>
        <taxon>Decapoda</taxon>
        <taxon>Pleocyemata</taxon>
        <taxon>Astacidea</taxon>
        <taxon>Nephropoidea</taxon>
        <taxon>Nephropidae</taxon>
        <taxon>Homarus</taxon>
    </lineage>
</organism>
<dbReference type="EMBL" id="JAHLQT010007678">
    <property type="protein sequence ID" value="KAG7174160.1"/>
    <property type="molecule type" value="Genomic_DNA"/>
</dbReference>
<protein>
    <submittedName>
        <fullName evidence="1">Uncharacterized protein</fullName>
    </submittedName>
</protein>
<accession>A0A8J5N6S5</accession>
<proteinExistence type="predicted"/>
<evidence type="ECO:0000313" key="1">
    <source>
        <dbReference type="EMBL" id="KAG7174160.1"/>
    </source>
</evidence>
<reference evidence="1" key="1">
    <citation type="journal article" date="2021" name="Sci. Adv.">
        <title>The American lobster genome reveals insights on longevity, neural, and immune adaptations.</title>
        <authorList>
            <person name="Polinski J.M."/>
            <person name="Zimin A.V."/>
            <person name="Clark K.F."/>
            <person name="Kohn A.B."/>
            <person name="Sadowski N."/>
            <person name="Timp W."/>
            <person name="Ptitsyn A."/>
            <person name="Khanna P."/>
            <person name="Romanova D.Y."/>
            <person name="Williams P."/>
            <person name="Greenwood S.J."/>
            <person name="Moroz L.L."/>
            <person name="Walt D.R."/>
            <person name="Bodnar A.G."/>
        </authorList>
    </citation>
    <scope>NUCLEOTIDE SEQUENCE</scope>
    <source>
        <strain evidence="1">GMGI-L3</strain>
    </source>
</reference>
<sequence length="170" mass="18963">MHQECTTMSASSTAPGLKYTSAALWTQVTDGPMPELSPGDGSPVGRSVEVIPVLGVPAASGHLGGDQPTFPGRRHQPEVTSVGVSRTHNLVLKLVKWSRFLRNSRTIPQLRPWLEDRPPPDTLRTLESILLNFLMAGGRKMKNSRCACLIHMDLSYYERSLRTENWWDRV</sequence>
<evidence type="ECO:0000313" key="2">
    <source>
        <dbReference type="Proteomes" id="UP000747542"/>
    </source>
</evidence>
<name>A0A8J5N6S5_HOMAM</name>
<feature type="non-terminal residue" evidence="1">
    <location>
        <position position="170"/>
    </location>
</feature>
<gene>
    <name evidence="1" type="ORF">Hamer_G003050</name>
</gene>